<dbReference type="RefSeq" id="WP_159794537.1">
    <property type="nucleotide sequence ID" value="NZ_WTYM01000038.1"/>
</dbReference>
<evidence type="ECO:0000256" key="1">
    <source>
        <dbReference type="SAM" id="SignalP"/>
    </source>
</evidence>
<dbReference type="OrthoDB" id="7429105at2"/>
<dbReference type="AlphaFoldDB" id="A0A6I4SWB5"/>
<evidence type="ECO:0000313" key="3">
    <source>
        <dbReference type="Proteomes" id="UP000433652"/>
    </source>
</evidence>
<comment type="caution">
    <text evidence="2">The sequence shown here is derived from an EMBL/GenBank/DDBJ whole genome shotgun (WGS) entry which is preliminary data.</text>
</comment>
<keyword evidence="1" id="KW-0732">Signal</keyword>
<name>A0A6I4SWB5_9SPHN</name>
<sequence>MKTILTAALAASVLCAAPASAQTMLLVIGERPVPQQEVDHHATLDEKIELALDQACEKPFVRDLKGWQLYKDCRTEVRSEIDEQLAKAGTPDAVTIALR</sequence>
<proteinExistence type="predicted"/>
<feature type="signal peptide" evidence="1">
    <location>
        <begin position="1"/>
        <end position="21"/>
    </location>
</feature>
<gene>
    <name evidence="2" type="ORF">GRI89_09525</name>
</gene>
<evidence type="ECO:0000313" key="2">
    <source>
        <dbReference type="EMBL" id="MXO59778.1"/>
    </source>
</evidence>
<dbReference type="Proteomes" id="UP000433652">
    <property type="component" value="Unassembled WGS sequence"/>
</dbReference>
<protein>
    <recommendedName>
        <fullName evidence="4">UrcA family protein</fullName>
    </recommendedName>
</protein>
<organism evidence="2 3">
    <name type="scientific">Croceibacterium salegens</name>
    <dbReference type="NCBI Taxonomy" id="1737568"/>
    <lineage>
        <taxon>Bacteria</taxon>
        <taxon>Pseudomonadati</taxon>
        <taxon>Pseudomonadota</taxon>
        <taxon>Alphaproteobacteria</taxon>
        <taxon>Sphingomonadales</taxon>
        <taxon>Erythrobacteraceae</taxon>
        <taxon>Croceibacterium</taxon>
    </lineage>
</organism>
<dbReference type="EMBL" id="WTYM01000038">
    <property type="protein sequence ID" value="MXO59778.1"/>
    <property type="molecule type" value="Genomic_DNA"/>
</dbReference>
<accession>A0A6I4SWB5</accession>
<feature type="chain" id="PRO_5026322001" description="UrcA family protein" evidence="1">
    <location>
        <begin position="22"/>
        <end position="99"/>
    </location>
</feature>
<evidence type="ECO:0008006" key="4">
    <source>
        <dbReference type="Google" id="ProtNLM"/>
    </source>
</evidence>
<reference evidence="2 3" key="1">
    <citation type="submission" date="2019-12" db="EMBL/GenBank/DDBJ databases">
        <title>Genomic-based taxomic classification of the family Erythrobacteraceae.</title>
        <authorList>
            <person name="Xu L."/>
        </authorList>
    </citation>
    <scope>NUCLEOTIDE SEQUENCE [LARGE SCALE GENOMIC DNA]</scope>
    <source>
        <strain evidence="2 3">MCCC 1K01500</strain>
    </source>
</reference>
<keyword evidence="3" id="KW-1185">Reference proteome</keyword>